<evidence type="ECO:0000256" key="5">
    <source>
        <dbReference type="ARBA" id="ARBA00022824"/>
    </source>
</evidence>
<dbReference type="STRING" id="2018661.A0A2A2L7Z6"/>
<dbReference type="InterPro" id="IPR051371">
    <property type="entry name" value="Ras_palmitoyltransferase"/>
</dbReference>
<evidence type="ECO:0000256" key="1">
    <source>
        <dbReference type="ARBA" id="ARBA00004406"/>
    </source>
</evidence>
<organism evidence="9 10">
    <name type="scientific">Diploscapter pachys</name>
    <dbReference type="NCBI Taxonomy" id="2018661"/>
    <lineage>
        <taxon>Eukaryota</taxon>
        <taxon>Metazoa</taxon>
        <taxon>Ecdysozoa</taxon>
        <taxon>Nematoda</taxon>
        <taxon>Chromadorea</taxon>
        <taxon>Rhabditida</taxon>
        <taxon>Rhabditina</taxon>
        <taxon>Rhabditomorpha</taxon>
        <taxon>Rhabditoidea</taxon>
        <taxon>Rhabditidae</taxon>
        <taxon>Diploscapter</taxon>
    </lineage>
</organism>
<name>A0A2A2L7Z6_9BILA</name>
<feature type="region of interest" description="Disordered" evidence="7">
    <location>
        <begin position="1"/>
        <end position="43"/>
    </location>
</feature>
<evidence type="ECO:0000313" key="10">
    <source>
        <dbReference type="Proteomes" id="UP000218231"/>
    </source>
</evidence>
<dbReference type="InterPro" id="IPR019383">
    <property type="entry name" value="Golgin_A_7/ERF4"/>
</dbReference>
<keyword evidence="10" id="KW-1185">Reference proteome</keyword>
<dbReference type="AlphaFoldDB" id="A0A2A2L7Z6"/>
<evidence type="ECO:0000256" key="7">
    <source>
        <dbReference type="SAM" id="MobiDB-lite"/>
    </source>
</evidence>
<evidence type="ECO:0000256" key="3">
    <source>
        <dbReference type="ARBA" id="ARBA00011396"/>
    </source>
</evidence>
<keyword evidence="6" id="KW-0472">Membrane</keyword>
<dbReference type="Proteomes" id="UP000218231">
    <property type="component" value="Unassembled WGS sequence"/>
</dbReference>
<evidence type="ECO:0000313" key="9">
    <source>
        <dbReference type="EMBL" id="PAV82299.1"/>
    </source>
</evidence>
<comment type="similarity">
    <text evidence="2">Belongs to the ERF4 family.</text>
</comment>
<dbReference type="EMBL" id="LIAE01007070">
    <property type="protein sequence ID" value="PAV82299.1"/>
    <property type="molecule type" value="Genomic_DNA"/>
</dbReference>
<dbReference type="Pfam" id="PF10256">
    <property type="entry name" value="Erf4"/>
    <property type="match status" value="1"/>
</dbReference>
<proteinExistence type="inferred from homology"/>
<comment type="subunit">
    <text evidence="3">Interacts with ERF2.</text>
</comment>
<evidence type="ECO:0000256" key="4">
    <source>
        <dbReference type="ARBA" id="ARBA00018463"/>
    </source>
</evidence>
<dbReference type="OrthoDB" id="2190159at2759"/>
<evidence type="ECO:0000259" key="8">
    <source>
        <dbReference type="Pfam" id="PF10256"/>
    </source>
</evidence>
<dbReference type="GO" id="GO:0006612">
    <property type="term" value="P:protein targeting to membrane"/>
    <property type="evidence" value="ECO:0007669"/>
    <property type="project" value="TreeGrafter"/>
</dbReference>
<reference evidence="9 10" key="1">
    <citation type="journal article" date="2017" name="Curr. Biol.">
        <title>Genome architecture and evolution of a unichromosomal asexual nematode.</title>
        <authorList>
            <person name="Fradin H."/>
            <person name="Zegar C."/>
            <person name="Gutwein M."/>
            <person name="Lucas J."/>
            <person name="Kovtun M."/>
            <person name="Corcoran D."/>
            <person name="Baugh L.R."/>
            <person name="Kiontke K."/>
            <person name="Gunsalus K."/>
            <person name="Fitch D.H."/>
            <person name="Piano F."/>
        </authorList>
    </citation>
    <scope>NUCLEOTIDE SEQUENCE [LARGE SCALE GENOMIC DNA]</scope>
    <source>
        <strain evidence="9">PF1309</strain>
    </source>
</reference>
<comment type="subcellular location">
    <subcellularLocation>
        <location evidence="1">Endoplasmic reticulum membrane</location>
        <topology evidence="1">Peripheral membrane protein</topology>
    </subcellularLocation>
</comment>
<accession>A0A2A2L7Z6</accession>
<dbReference type="GO" id="GO:0005789">
    <property type="term" value="C:endoplasmic reticulum membrane"/>
    <property type="evidence" value="ECO:0007669"/>
    <property type="project" value="UniProtKB-SubCell"/>
</dbReference>
<evidence type="ECO:0000256" key="2">
    <source>
        <dbReference type="ARBA" id="ARBA00007732"/>
    </source>
</evidence>
<dbReference type="GO" id="GO:0002178">
    <property type="term" value="C:palmitoyltransferase complex"/>
    <property type="evidence" value="ECO:0007669"/>
    <property type="project" value="TreeGrafter"/>
</dbReference>
<dbReference type="PANTHER" id="PTHR13254">
    <property type="entry name" value="GOLGI AUTOANTIGEN, GOLGIN SUBFAMILY A, 7"/>
    <property type="match status" value="1"/>
</dbReference>
<feature type="domain" description="Golgin subfamily A member 7/ERF4" evidence="8">
    <location>
        <begin position="59"/>
        <end position="171"/>
    </location>
</feature>
<comment type="caution">
    <text evidence="9">The sequence shown here is derived from an EMBL/GenBank/DDBJ whole genome shotgun (WGS) entry which is preliminary data.</text>
</comment>
<sequence length="195" mass="22255">MVDRGDSNSARLEANGNGNGFGNAENHTGSNRRDRHVQSQFNTERTETVRIPLNATQKVFVCRDYTQGLDIRFLRDFPPSLSPFIAEETWEHTITRINSIFQTADKVCFASVMETLLGCATCYTIRLFSKTIYEKQLIELDEFLKRQNEEIYNPAGLHILNPMERGLRVIEISLLNVPAAEDSTDLMQQNQRLSP</sequence>
<gene>
    <name evidence="9" type="ORF">WR25_07249</name>
</gene>
<protein>
    <recommendedName>
        <fullName evidence="4">Ras modification protein ERF4</fullName>
    </recommendedName>
</protein>
<keyword evidence="5" id="KW-0256">Endoplasmic reticulum</keyword>
<evidence type="ECO:0000256" key="6">
    <source>
        <dbReference type="ARBA" id="ARBA00023136"/>
    </source>
</evidence>
<dbReference type="PANTHER" id="PTHR13254:SF0">
    <property type="entry name" value="GOLGIN SUBFAMILY A MEMBER 7_ERF4 DOMAIN-CONTAINING PROTEIN"/>
    <property type="match status" value="1"/>
</dbReference>